<gene>
    <name evidence="2" type="ORF">BC938DRAFT_481255</name>
</gene>
<comment type="caution">
    <text evidence="2">The sequence shown here is derived from an EMBL/GenBank/DDBJ whole genome shotgun (WGS) entry which is preliminary data.</text>
</comment>
<name>A0A433QGT4_9FUNG</name>
<dbReference type="EMBL" id="RBNJ01005867">
    <property type="protein sequence ID" value="RUS28944.1"/>
    <property type="molecule type" value="Genomic_DNA"/>
</dbReference>
<sequence length="194" mass="21346">MTGEVDNTTLTGPRFKGGDVLLAEDTTGRGPKSKDVGDGVRRLAFVALDVNRLLFSLIIAQHPEVRSESPGRHLRVTKGNMTGIASGMPSDPHFNMKSHLAANLEASEDTLPPGWEPRWSEIPMYVLEAHVEGESCQDPRNVPNWRSNRTADGGQQQVKRLSISPPRKRKTGIDGYWLTSGAVERSLYTGQMLL</sequence>
<feature type="region of interest" description="Disordered" evidence="1">
    <location>
        <begin position="137"/>
        <end position="167"/>
    </location>
</feature>
<accession>A0A433QGT4</accession>
<protein>
    <submittedName>
        <fullName evidence="2">Uncharacterized protein</fullName>
    </submittedName>
</protein>
<proteinExistence type="predicted"/>
<keyword evidence="3" id="KW-1185">Reference proteome</keyword>
<feature type="region of interest" description="Disordered" evidence="1">
    <location>
        <begin position="1"/>
        <end position="34"/>
    </location>
</feature>
<organism evidence="2 3">
    <name type="scientific">Jimgerdemannia flammicorona</name>
    <dbReference type="NCBI Taxonomy" id="994334"/>
    <lineage>
        <taxon>Eukaryota</taxon>
        <taxon>Fungi</taxon>
        <taxon>Fungi incertae sedis</taxon>
        <taxon>Mucoromycota</taxon>
        <taxon>Mucoromycotina</taxon>
        <taxon>Endogonomycetes</taxon>
        <taxon>Endogonales</taxon>
        <taxon>Endogonaceae</taxon>
        <taxon>Jimgerdemannia</taxon>
    </lineage>
</organism>
<dbReference type="Proteomes" id="UP000274822">
    <property type="component" value="Unassembled WGS sequence"/>
</dbReference>
<feature type="compositionally biased region" description="Polar residues" evidence="1">
    <location>
        <begin position="144"/>
        <end position="159"/>
    </location>
</feature>
<evidence type="ECO:0000313" key="2">
    <source>
        <dbReference type="EMBL" id="RUS28944.1"/>
    </source>
</evidence>
<evidence type="ECO:0000313" key="3">
    <source>
        <dbReference type="Proteomes" id="UP000274822"/>
    </source>
</evidence>
<dbReference type="AlphaFoldDB" id="A0A433QGT4"/>
<feature type="compositionally biased region" description="Polar residues" evidence="1">
    <location>
        <begin position="1"/>
        <end position="11"/>
    </location>
</feature>
<reference evidence="2 3" key="1">
    <citation type="journal article" date="2018" name="New Phytol.">
        <title>Phylogenomics of Endogonaceae and evolution of mycorrhizas within Mucoromycota.</title>
        <authorList>
            <person name="Chang Y."/>
            <person name="Desiro A."/>
            <person name="Na H."/>
            <person name="Sandor L."/>
            <person name="Lipzen A."/>
            <person name="Clum A."/>
            <person name="Barry K."/>
            <person name="Grigoriev I.V."/>
            <person name="Martin F.M."/>
            <person name="Stajich J.E."/>
            <person name="Smith M.E."/>
            <person name="Bonito G."/>
            <person name="Spatafora J.W."/>
        </authorList>
    </citation>
    <scope>NUCLEOTIDE SEQUENCE [LARGE SCALE GENOMIC DNA]</scope>
    <source>
        <strain evidence="2 3">AD002</strain>
    </source>
</reference>
<evidence type="ECO:0000256" key="1">
    <source>
        <dbReference type="SAM" id="MobiDB-lite"/>
    </source>
</evidence>